<dbReference type="InterPro" id="IPR050904">
    <property type="entry name" value="Adhesion/Biosynth-related"/>
</dbReference>
<evidence type="ECO:0000259" key="1">
    <source>
        <dbReference type="PROSITE" id="PS50213"/>
    </source>
</evidence>
<protein>
    <submittedName>
        <fullName evidence="2">Fasciclin domain-containing protein</fullName>
    </submittedName>
</protein>
<dbReference type="PROSITE" id="PS51257">
    <property type="entry name" value="PROKAR_LIPOPROTEIN"/>
    <property type="match status" value="1"/>
</dbReference>
<name>A0A419W667_9BACT</name>
<dbReference type="InterPro" id="IPR036378">
    <property type="entry name" value="FAS1_dom_sf"/>
</dbReference>
<organism evidence="2 3">
    <name type="scientific">Mangrovibacterium diazotrophicum</name>
    <dbReference type="NCBI Taxonomy" id="1261403"/>
    <lineage>
        <taxon>Bacteria</taxon>
        <taxon>Pseudomonadati</taxon>
        <taxon>Bacteroidota</taxon>
        <taxon>Bacteroidia</taxon>
        <taxon>Marinilabiliales</taxon>
        <taxon>Prolixibacteraceae</taxon>
        <taxon>Mangrovibacterium</taxon>
    </lineage>
</organism>
<dbReference type="SUPFAM" id="SSF82153">
    <property type="entry name" value="FAS1 domain"/>
    <property type="match status" value="2"/>
</dbReference>
<dbReference type="Proteomes" id="UP000283387">
    <property type="component" value="Unassembled WGS sequence"/>
</dbReference>
<dbReference type="AlphaFoldDB" id="A0A419W667"/>
<proteinExistence type="predicted"/>
<comment type="caution">
    <text evidence="2">The sequence shown here is derived from an EMBL/GenBank/DDBJ whole genome shotgun (WGS) entry which is preliminary data.</text>
</comment>
<keyword evidence="3" id="KW-1185">Reference proteome</keyword>
<dbReference type="EMBL" id="RAPN01000001">
    <property type="protein sequence ID" value="RKD90961.1"/>
    <property type="molecule type" value="Genomic_DNA"/>
</dbReference>
<dbReference type="Gene3D" id="2.30.180.10">
    <property type="entry name" value="FAS1 domain"/>
    <property type="match status" value="2"/>
</dbReference>
<evidence type="ECO:0000313" key="3">
    <source>
        <dbReference type="Proteomes" id="UP000283387"/>
    </source>
</evidence>
<dbReference type="Pfam" id="PF02469">
    <property type="entry name" value="Fasciclin"/>
    <property type="match status" value="1"/>
</dbReference>
<feature type="domain" description="FAS1" evidence="1">
    <location>
        <begin position="38"/>
        <end position="235"/>
    </location>
</feature>
<evidence type="ECO:0000313" key="2">
    <source>
        <dbReference type="EMBL" id="RKD90961.1"/>
    </source>
</evidence>
<dbReference type="PANTHER" id="PTHR10900">
    <property type="entry name" value="PERIOSTIN-RELATED"/>
    <property type="match status" value="1"/>
</dbReference>
<dbReference type="InterPro" id="IPR000782">
    <property type="entry name" value="FAS1_domain"/>
</dbReference>
<dbReference type="PANTHER" id="PTHR10900:SF77">
    <property type="entry name" value="FI19380P1"/>
    <property type="match status" value="1"/>
</dbReference>
<accession>A0A419W667</accession>
<dbReference type="PROSITE" id="PS50213">
    <property type="entry name" value="FAS1"/>
    <property type="match status" value="1"/>
</dbReference>
<sequence>MKRTKSLTKILGVLMLMLVLFSCENEMDKHYESPDWLKGSAWEVLEGQGDYSIFLEGAELAGFKPILEGKSLVTVMAPNDEAFATYLTKAGKGSIADFTVAELQKLIGFHIMYYSYTEDKLVNFRPGQGDDATEDEKNVGAGLYYKFRTRSYEAPTLEIDTAGNEVTVYHAEAMLPVFSYRMFDTKGIDAKYNYEYFYSGSTWTGDQGFNVSNASVDEYEVITGNGYLYMVDRVVEPLNTIYNELKSRSDYSTYLKLYDNYDYYEYDDQLTVDFGNGTDLYLHLHELPLASIALEWPSSNYRNIYTNSSLAFSTFAPSNTAFDQFFDEYWAPGGYANLDSVNSIAMRYLIRNTFYGSSIVFPEEIKGGEVVNSYNTTIYFDVDAVPAENRVVCQNGVFYGLEELTPPDMYKSVTGPAFQNKDLSWYLYMLDATSLLVGLSSDESSFTLLIPSNAQMTEGGMGVVDGELWSSDDGDYASMSNSAMTETVNLHTVTGNKTISTSGTQVLRTNIPYSYWYLKDGQITTSVLFNSYFENPSSTVEFYDLTETSYNGLPWSNGKAYTYDSPEIFRPVLSTASAEYRLAITSDATYPYQKFSQLLRTAGVVNSSAGTIDFLDVVRADEAHFMVFVPTNDALDAAIAAGKIPGVDTAGGLTDADALAAYLRCYFVPAEYNGLTTYPYLGSGVNGNYSTIRSYLSGGNIASTLTITDNGSKLSVQLNDASYGTGTSVDVVPDFDYFPFSYSDGGVHYINGVL</sequence>
<reference evidence="2 3" key="1">
    <citation type="submission" date="2018-09" db="EMBL/GenBank/DDBJ databases">
        <title>Genomic Encyclopedia of Archaeal and Bacterial Type Strains, Phase II (KMG-II): from individual species to whole genera.</title>
        <authorList>
            <person name="Goeker M."/>
        </authorList>
    </citation>
    <scope>NUCLEOTIDE SEQUENCE [LARGE SCALE GENOMIC DNA]</scope>
    <source>
        <strain evidence="2 3">DSM 27148</strain>
    </source>
</reference>
<gene>
    <name evidence="2" type="ORF">BC643_1308</name>
</gene>